<proteinExistence type="predicted"/>
<accession>A0A9P7G5Z7</accession>
<dbReference type="PANTHER" id="PTHR38048">
    <property type="entry name" value="EXPRESSED PROTEIN"/>
    <property type="match status" value="1"/>
</dbReference>
<dbReference type="EMBL" id="JABCKV010000109">
    <property type="protein sequence ID" value="KAG5643504.1"/>
    <property type="molecule type" value="Genomic_DNA"/>
</dbReference>
<organism evidence="1 2">
    <name type="scientific">Asterophora parasitica</name>
    <dbReference type="NCBI Taxonomy" id="117018"/>
    <lineage>
        <taxon>Eukaryota</taxon>
        <taxon>Fungi</taxon>
        <taxon>Dikarya</taxon>
        <taxon>Basidiomycota</taxon>
        <taxon>Agaricomycotina</taxon>
        <taxon>Agaricomycetes</taxon>
        <taxon>Agaricomycetidae</taxon>
        <taxon>Agaricales</taxon>
        <taxon>Tricholomatineae</taxon>
        <taxon>Lyophyllaceae</taxon>
        <taxon>Asterophora</taxon>
    </lineage>
</organism>
<reference evidence="1" key="1">
    <citation type="submission" date="2020-07" db="EMBL/GenBank/DDBJ databases">
        <authorList>
            <person name="Nieuwenhuis M."/>
            <person name="Van De Peppel L.J.J."/>
        </authorList>
    </citation>
    <scope>NUCLEOTIDE SEQUENCE</scope>
    <source>
        <strain evidence="1">AP01</strain>
        <tissue evidence="1">Mycelium</tissue>
    </source>
</reference>
<dbReference type="InterPro" id="IPR053206">
    <property type="entry name" value="Dimeric_xanthone_biosynth"/>
</dbReference>
<protein>
    <recommendedName>
        <fullName evidence="3">Hemerythrin-like domain-containing protein</fullName>
    </recommendedName>
</protein>
<comment type="caution">
    <text evidence="1">The sequence shown here is derived from an EMBL/GenBank/DDBJ whole genome shotgun (WGS) entry which is preliminary data.</text>
</comment>
<evidence type="ECO:0000313" key="1">
    <source>
        <dbReference type="EMBL" id="KAG5643504.1"/>
    </source>
</evidence>
<dbReference type="PANTHER" id="PTHR38048:SF2">
    <property type="entry name" value="HEMERYTHRIN-LIKE DOMAIN-CONTAINING PROTEIN"/>
    <property type="match status" value="1"/>
</dbReference>
<evidence type="ECO:0000313" key="2">
    <source>
        <dbReference type="Proteomes" id="UP000775547"/>
    </source>
</evidence>
<dbReference type="Proteomes" id="UP000775547">
    <property type="component" value="Unassembled WGS sequence"/>
</dbReference>
<sequence>MATPQDSYELLKYNMVHAHNTFKLGYKTILSHLESPPKNDLKNFLGYCEAWAVSIEAHHESEVSETRSPAPQTSNTAVQEEIVFPFLNEKLDFSGEAKQHEAIHGNLDRILAFTHLDEEVEHISASNLRNAQFAERDILTMIGKLESHAKSHGDPFLLVPFMRRSVFQFVA</sequence>
<gene>
    <name evidence="1" type="ORF">DXG03_000745</name>
</gene>
<keyword evidence="2" id="KW-1185">Reference proteome</keyword>
<reference evidence="1" key="2">
    <citation type="submission" date="2021-10" db="EMBL/GenBank/DDBJ databases">
        <title>Phylogenomics reveals ancestral predisposition of the termite-cultivated fungus Termitomyces towards a domesticated lifestyle.</title>
        <authorList>
            <person name="Auxier B."/>
            <person name="Grum-Grzhimaylo A."/>
            <person name="Cardenas M.E."/>
            <person name="Lodge J.D."/>
            <person name="Laessoe T."/>
            <person name="Pedersen O."/>
            <person name="Smith M.E."/>
            <person name="Kuyper T.W."/>
            <person name="Franco-Molano E.A."/>
            <person name="Baroni T.J."/>
            <person name="Aanen D.K."/>
        </authorList>
    </citation>
    <scope>NUCLEOTIDE SEQUENCE</scope>
    <source>
        <strain evidence="1">AP01</strain>
        <tissue evidence="1">Mycelium</tissue>
    </source>
</reference>
<evidence type="ECO:0008006" key="3">
    <source>
        <dbReference type="Google" id="ProtNLM"/>
    </source>
</evidence>
<dbReference type="AlphaFoldDB" id="A0A9P7G5Z7"/>
<dbReference type="OrthoDB" id="58416at2759"/>
<name>A0A9P7G5Z7_9AGAR</name>